<dbReference type="STRING" id="1239962.C943_00309"/>
<keyword evidence="3" id="KW-1185">Reference proteome</keyword>
<feature type="transmembrane region" description="Helical" evidence="1">
    <location>
        <begin position="164"/>
        <end position="191"/>
    </location>
</feature>
<dbReference type="RefSeq" id="WP_008627113.1">
    <property type="nucleotide sequence ID" value="NZ_AMZY02000010.1"/>
</dbReference>
<feature type="transmembrane region" description="Helical" evidence="1">
    <location>
        <begin position="102"/>
        <end position="126"/>
    </location>
</feature>
<evidence type="ECO:0000313" key="2">
    <source>
        <dbReference type="EMBL" id="EMS33032.1"/>
    </source>
</evidence>
<dbReference type="OrthoDB" id="825622at2"/>
<reference evidence="2" key="1">
    <citation type="submission" date="2013-01" db="EMBL/GenBank/DDBJ databases">
        <title>Genome assembly of Mariniradius saccharolyticus AK6.</title>
        <authorList>
            <person name="Vaidya B."/>
            <person name="Khatri I."/>
            <person name="Tanuku N.R.S."/>
            <person name="Subramanian S."/>
            <person name="Pinnaka A."/>
        </authorList>
    </citation>
    <scope>NUCLEOTIDE SEQUENCE [LARGE SCALE GENOMIC DNA]</scope>
    <source>
        <strain evidence="2">AK6</strain>
    </source>
</reference>
<evidence type="ECO:0000256" key="1">
    <source>
        <dbReference type="SAM" id="Phobius"/>
    </source>
</evidence>
<feature type="transmembrane region" description="Helical" evidence="1">
    <location>
        <begin position="38"/>
        <end position="56"/>
    </location>
</feature>
<dbReference type="Proteomes" id="UP000010953">
    <property type="component" value="Unassembled WGS sequence"/>
</dbReference>
<keyword evidence="1" id="KW-1133">Transmembrane helix</keyword>
<keyword evidence="1" id="KW-0472">Membrane</keyword>
<organism evidence="2 3">
    <name type="scientific">Mariniradius saccharolyticus AK6</name>
    <dbReference type="NCBI Taxonomy" id="1239962"/>
    <lineage>
        <taxon>Bacteria</taxon>
        <taxon>Pseudomonadati</taxon>
        <taxon>Bacteroidota</taxon>
        <taxon>Cytophagia</taxon>
        <taxon>Cytophagales</taxon>
        <taxon>Cyclobacteriaceae</taxon>
        <taxon>Mariniradius</taxon>
    </lineage>
</organism>
<gene>
    <name evidence="2" type="ORF">C943_00309</name>
</gene>
<sequence>MTSTNTNQERLAALREKGYDFDLDLVFRKSWEMFLKQPLFSMAFTLLIFSLQLLALVYLDKFLFLFGLLLAPPLYSGFYLVAFKISAGKPVVYPDFFKGFTYYFPTVLIWLVGQVLVSLGIFAFIIPGVYLAVAYNFAVLMAIFGGFDYWSALEESRKLITVRWWKFFVYTLLVLLINLGGILTFGVGLLVSVPVTFYSTYILFEQLTREALAE</sequence>
<name>M7XWZ5_9BACT</name>
<dbReference type="eggNOG" id="COG5523">
    <property type="taxonomic scope" value="Bacteria"/>
</dbReference>
<keyword evidence="1" id="KW-0812">Transmembrane</keyword>
<dbReference type="InParanoid" id="M7XWZ5"/>
<feature type="transmembrane region" description="Helical" evidence="1">
    <location>
        <begin position="132"/>
        <end position="152"/>
    </location>
</feature>
<accession>M7XWZ5</accession>
<dbReference type="PANTHER" id="PTHR40076:SF1">
    <property type="entry name" value="MEMBRANE PROTEIN"/>
    <property type="match status" value="1"/>
</dbReference>
<protein>
    <submittedName>
        <fullName evidence="2">Uncharacterized protein</fullName>
    </submittedName>
</protein>
<proteinExistence type="predicted"/>
<evidence type="ECO:0000313" key="3">
    <source>
        <dbReference type="Proteomes" id="UP000010953"/>
    </source>
</evidence>
<dbReference type="AlphaFoldDB" id="M7XWZ5"/>
<dbReference type="InterPro" id="IPR010380">
    <property type="entry name" value="DUF975"/>
</dbReference>
<dbReference type="PANTHER" id="PTHR40076">
    <property type="entry name" value="MEMBRANE PROTEIN-RELATED"/>
    <property type="match status" value="1"/>
</dbReference>
<comment type="caution">
    <text evidence="2">The sequence shown here is derived from an EMBL/GenBank/DDBJ whole genome shotgun (WGS) entry which is preliminary data.</text>
</comment>
<feature type="transmembrane region" description="Helical" evidence="1">
    <location>
        <begin position="62"/>
        <end position="81"/>
    </location>
</feature>
<dbReference type="EMBL" id="AMZY02000010">
    <property type="protein sequence ID" value="EMS33032.1"/>
    <property type="molecule type" value="Genomic_DNA"/>
</dbReference>